<dbReference type="AlphaFoldDB" id="A0A507D4B8"/>
<reference evidence="2 3" key="1">
    <citation type="journal article" date="2019" name="Sci. Rep.">
        <title>Comparative genomics of chytrid fungi reveal insights into the obligate biotrophic and pathogenic lifestyle of Synchytrium endobioticum.</title>
        <authorList>
            <person name="van de Vossenberg B.T.L.H."/>
            <person name="Warris S."/>
            <person name="Nguyen H.D.T."/>
            <person name="van Gent-Pelzer M.P.E."/>
            <person name="Joly D.L."/>
            <person name="van de Geest H.C."/>
            <person name="Bonants P.J.M."/>
            <person name="Smith D.S."/>
            <person name="Levesque C.A."/>
            <person name="van der Lee T.A.J."/>
        </authorList>
    </citation>
    <scope>NUCLEOTIDE SEQUENCE [LARGE SCALE GENOMIC DNA]</scope>
    <source>
        <strain evidence="2 3">LEV6574</strain>
    </source>
</reference>
<keyword evidence="1" id="KW-0472">Membrane</keyword>
<protein>
    <submittedName>
        <fullName evidence="2">Uncharacterized protein</fullName>
    </submittedName>
</protein>
<dbReference type="Pfam" id="PF20479">
    <property type="entry name" value="TMEM128"/>
    <property type="match status" value="1"/>
</dbReference>
<comment type="caution">
    <text evidence="2">The sequence shown here is derived from an EMBL/GenBank/DDBJ whole genome shotgun (WGS) entry which is preliminary data.</text>
</comment>
<feature type="transmembrane region" description="Helical" evidence="1">
    <location>
        <begin position="118"/>
        <end position="138"/>
    </location>
</feature>
<evidence type="ECO:0000313" key="2">
    <source>
        <dbReference type="EMBL" id="TPX46145.1"/>
    </source>
</evidence>
<feature type="transmembrane region" description="Helical" evidence="1">
    <location>
        <begin position="46"/>
        <end position="66"/>
    </location>
</feature>
<keyword evidence="1" id="KW-0812">Transmembrane</keyword>
<dbReference type="OrthoDB" id="58903at2759"/>
<keyword evidence="1" id="KW-1133">Transmembrane helix</keyword>
<dbReference type="EMBL" id="QEAM01000112">
    <property type="protein sequence ID" value="TPX46145.1"/>
    <property type="molecule type" value="Genomic_DNA"/>
</dbReference>
<proteinExistence type="predicted"/>
<dbReference type="InterPro" id="IPR033579">
    <property type="entry name" value="TMEM128"/>
</dbReference>
<organism evidence="2 3">
    <name type="scientific">Synchytrium endobioticum</name>
    <dbReference type="NCBI Taxonomy" id="286115"/>
    <lineage>
        <taxon>Eukaryota</taxon>
        <taxon>Fungi</taxon>
        <taxon>Fungi incertae sedis</taxon>
        <taxon>Chytridiomycota</taxon>
        <taxon>Chytridiomycota incertae sedis</taxon>
        <taxon>Chytridiomycetes</taxon>
        <taxon>Synchytriales</taxon>
        <taxon>Synchytriaceae</taxon>
        <taxon>Synchytrium</taxon>
    </lineage>
</organism>
<name>A0A507D4B8_9FUNG</name>
<accession>A0A507D4B8</accession>
<feature type="transmembrane region" description="Helical" evidence="1">
    <location>
        <begin position="78"/>
        <end position="97"/>
    </location>
</feature>
<gene>
    <name evidence="2" type="ORF">SeLEV6574_g03373</name>
</gene>
<evidence type="ECO:0000313" key="3">
    <source>
        <dbReference type="Proteomes" id="UP000320475"/>
    </source>
</evidence>
<evidence type="ECO:0000256" key="1">
    <source>
        <dbReference type="SAM" id="Phobius"/>
    </source>
</evidence>
<dbReference type="Proteomes" id="UP000320475">
    <property type="component" value="Unassembled WGS sequence"/>
</dbReference>
<sequence length="163" mass="19207">MGHTLFHKIEQVVQNMTQEAQEKKLVQQSHQNSKAKWRLWRILQTLSWIAVGFGVTYYLDIIPIIYHEAFVKGSRWCWLWIISQSAFFGIFVWLNYIRPRFYGILFSFDNWRTTAEMPVQIATASAGFAMVSIVVVYWTHFHLWSPMIAACQIMGFMELISAY</sequence>